<evidence type="ECO:0000313" key="8">
    <source>
        <dbReference type="RefSeq" id="XP_052753804.1"/>
    </source>
</evidence>
<dbReference type="SMART" id="SM00355">
    <property type="entry name" value="ZnF_C2H2"/>
    <property type="match status" value="5"/>
</dbReference>
<evidence type="ECO:0000313" key="7">
    <source>
        <dbReference type="Proteomes" id="UP001652740"/>
    </source>
</evidence>
<evidence type="ECO:0000256" key="1">
    <source>
        <dbReference type="ARBA" id="ARBA00022723"/>
    </source>
</evidence>
<keyword evidence="3 5" id="KW-0863">Zinc-finger</keyword>
<reference evidence="8" key="1">
    <citation type="submission" date="2025-08" db="UniProtKB">
        <authorList>
            <consortium name="RefSeq"/>
        </authorList>
    </citation>
    <scope>IDENTIFICATION</scope>
    <source>
        <tissue evidence="8">Whole larvae</tissue>
    </source>
</reference>
<proteinExistence type="predicted"/>
<dbReference type="Gene3D" id="3.30.160.60">
    <property type="entry name" value="Classic Zinc Finger"/>
    <property type="match status" value="3"/>
</dbReference>
<name>A0ABM3MRG8_GALME</name>
<protein>
    <submittedName>
        <fullName evidence="8">Gastrula zinc finger protein XlCGF49.1-like</fullName>
    </submittedName>
</protein>
<feature type="domain" description="C2H2-type" evidence="6">
    <location>
        <begin position="99"/>
        <end position="127"/>
    </location>
</feature>
<organism evidence="7 8">
    <name type="scientific">Galleria mellonella</name>
    <name type="common">Greater wax moth</name>
    <dbReference type="NCBI Taxonomy" id="7137"/>
    <lineage>
        <taxon>Eukaryota</taxon>
        <taxon>Metazoa</taxon>
        <taxon>Ecdysozoa</taxon>
        <taxon>Arthropoda</taxon>
        <taxon>Hexapoda</taxon>
        <taxon>Insecta</taxon>
        <taxon>Pterygota</taxon>
        <taxon>Neoptera</taxon>
        <taxon>Endopterygota</taxon>
        <taxon>Lepidoptera</taxon>
        <taxon>Glossata</taxon>
        <taxon>Ditrysia</taxon>
        <taxon>Pyraloidea</taxon>
        <taxon>Pyralidae</taxon>
        <taxon>Galleriinae</taxon>
        <taxon>Galleria</taxon>
    </lineage>
</organism>
<evidence type="ECO:0000256" key="4">
    <source>
        <dbReference type="ARBA" id="ARBA00022833"/>
    </source>
</evidence>
<dbReference type="SUPFAM" id="SSF57667">
    <property type="entry name" value="beta-beta-alpha zinc fingers"/>
    <property type="match status" value="3"/>
</dbReference>
<feature type="domain" description="C2H2-type" evidence="6">
    <location>
        <begin position="158"/>
        <end position="186"/>
    </location>
</feature>
<dbReference type="PROSITE" id="PS50157">
    <property type="entry name" value="ZINC_FINGER_C2H2_2"/>
    <property type="match status" value="4"/>
</dbReference>
<accession>A0ABM3MRG8</accession>
<dbReference type="InterPro" id="IPR036236">
    <property type="entry name" value="Znf_C2H2_sf"/>
</dbReference>
<dbReference type="GeneID" id="128201294"/>
<evidence type="ECO:0000259" key="6">
    <source>
        <dbReference type="PROSITE" id="PS50157"/>
    </source>
</evidence>
<evidence type="ECO:0000256" key="5">
    <source>
        <dbReference type="PROSITE-ProRule" id="PRU00042"/>
    </source>
</evidence>
<feature type="domain" description="C2H2-type" evidence="6">
    <location>
        <begin position="71"/>
        <end position="98"/>
    </location>
</feature>
<feature type="domain" description="C2H2-type" evidence="6">
    <location>
        <begin position="128"/>
        <end position="155"/>
    </location>
</feature>
<dbReference type="InterPro" id="IPR013087">
    <property type="entry name" value="Znf_C2H2_type"/>
</dbReference>
<keyword evidence="2" id="KW-0677">Repeat</keyword>
<dbReference type="PROSITE" id="PS00028">
    <property type="entry name" value="ZINC_FINGER_C2H2_1"/>
    <property type="match status" value="4"/>
</dbReference>
<dbReference type="Proteomes" id="UP001652740">
    <property type="component" value="Unplaced"/>
</dbReference>
<sequence>MYHLHLSPNLITPYTLKYSFFLVLVSCHAGLDGEVTSGNTNRWPCSLCDCTYPLQQLLELHKVQRHRARTVSCSQCNAKFFNKHDLASHMLIHSDEMPFECLACGRKFKRFILLKRHEKVMHSDLYQFKCHHCIVAFLSQDELEVHQRKHGNDAYRQHVCHVCNKRFHERNTLQRHIDIVHNKKRGFRCEYCPERESTGIKTHHLFLLSLK</sequence>
<evidence type="ECO:0000256" key="2">
    <source>
        <dbReference type="ARBA" id="ARBA00022737"/>
    </source>
</evidence>
<keyword evidence="1" id="KW-0479">Metal-binding</keyword>
<evidence type="ECO:0000256" key="3">
    <source>
        <dbReference type="ARBA" id="ARBA00022771"/>
    </source>
</evidence>
<dbReference type="Pfam" id="PF00096">
    <property type="entry name" value="zf-C2H2"/>
    <property type="match status" value="3"/>
</dbReference>
<dbReference type="PANTHER" id="PTHR24379">
    <property type="entry name" value="KRAB AND ZINC FINGER DOMAIN-CONTAINING"/>
    <property type="match status" value="1"/>
</dbReference>
<dbReference type="PANTHER" id="PTHR24379:SF127">
    <property type="entry name" value="BLOODY FINGERS-RELATED"/>
    <property type="match status" value="1"/>
</dbReference>
<keyword evidence="4" id="KW-0862">Zinc</keyword>
<keyword evidence="7" id="KW-1185">Reference proteome</keyword>
<dbReference type="RefSeq" id="XP_052753804.1">
    <property type="nucleotide sequence ID" value="XM_052897844.1"/>
</dbReference>
<gene>
    <name evidence="8" type="primary">LOC128201294</name>
</gene>